<dbReference type="KEGG" id="mhev:MHEL_41620"/>
<proteinExistence type="predicted"/>
<sequence length="51" mass="5711">MPAAEFPVGFNHEVHDRGVHRDVATREGIPVEQLAVFDISELTVRSDHLES</sequence>
<dbReference type="EMBL" id="AP022596">
    <property type="protein sequence ID" value="BBY65919.1"/>
    <property type="molecule type" value="Genomic_DNA"/>
</dbReference>
<organism evidence="1 2">
    <name type="scientific">Mycolicibacterium helvum</name>
    <dbReference type="NCBI Taxonomy" id="1534349"/>
    <lineage>
        <taxon>Bacteria</taxon>
        <taxon>Bacillati</taxon>
        <taxon>Actinomycetota</taxon>
        <taxon>Actinomycetes</taxon>
        <taxon>Mycobacteriales</taxon>
        <taxon>Mycobacteriaceae</taxon>
        <taxon>Mycolicibacterium</taxon>
    </lineage>
</organism>
<name>A0A7I7TBU5_9MYCO</name>
<evidence type="ECO:0000313" key="1">
    <source>
        <dbReference type="EMBL" id="BBY65919.1"/>
    </source>
</evidence>
<dbReference type="Proteomes" id="UP000467148">
    <property type="component" value="Chromosome"/>
</dbReference>
<protein>
    <submittedName>
        <fullName evidence="1">Uncharacterized protein</fullName>
    </submittedName>
</protein>
<dbReference type="RefSeq" id="WP_163749919.1">
    <property type="nucleotide sequence ID" value="NZ_AP022596.1"/>
</dbReference>
<dbReference type="AlphaFoldDB" id="A0A7I7TBU5"/>
<keyword evidence="2" id="KW-1185">Reference proteome</keyword>
<accession>A0A7I7TBU5</accession>
<evidence type="ECO:0000313" key="2">
    <source>
        <dbReference type="Proteomes" id="UP000467148"/>
    </source>
</evidence>
<reference evidence="1 2" key="1">
    <citation type="journal article" date="2019" name="Emerg. Microbes Infect.">
        <title>Comprehensive subspecies identification of 175 nontuberculous mycobacteria species based on 7547 genomic profiles.</title>
        <authorList>
            <person name="Matsumoto Y."/>
            <person name="Kinjo T."/>
            <person name="Motooka D."/>
            <person name="Nabeya D."/>
            <person name="Jung N."/>
            <person name="Uechi K."/>
            <person name="Horii T."/>
            <person name="Iida T."/>
            <person name="Fujita J."/>
            <person name="Nakamura S."/>
        </authorList>
    </citation>
    <scope>NUCLEOTIDE SEQUENCE [LARGE SCALE GENOMIC DNA]</scope>
    <source>
        <strain evidence="1 2">JCM 30396</strain>
    </source>
</reference>
<gene>
    <name evidence="1" type="ORF">MHEL_41620</name>
</gene>